<organism evidence="1 2">
    <name type="scientific">Solanum tuberosum</name>
    <name type="common">Potato</name>
    <dbReference type="NCBI Taxonomy" id="4113"/>
    <lineage>
        <taxon>Eukaryota</taxon>
        <taxon>Viridiplantae</taxon>
        <taxon>Streptophyta</taxon>
        <taxon>Embryophyta</taxon>
        <taxon>Tracheophyta</taxon>
        <taxon>Spermatophyta</taxon>
        <taxon>Magnoliopsida</taxon>
        <taxon>eudicotyledons</taxon>
        <taxon>Gunneridae</taxon>
        <taxon>Pentapetalae</taxon>
        <taxon>asterids</taxon>
        <taxon>lamiids</taxon>
        <taxon>Solanales</taxon>
        <taxon>Solanaceae</taxon>
        <taxon>Solanoideae</taxon>
        <taxon>Solaneae</taxon>
        <taxon>Solanum</taxon>
    </lineage>
</organism>
<keyword evidence="2" id="KW-1185">Reference proteome</keyword>
<proteinExistence type="predicted"/>
<accession>M1DZ61</accession>
<name>M1DZ61_SOLTU</name>
<dbReference type="PANTHER" id="PTHR32108:SF6">
    <property type="entry name" value="GAG-PRO"/>
    <property type="match status" value="1"/>
</dbReference>
<dbReference type="Gramene" id="PGSC0003DMT400096751">
    <property type="protein sequence ID" value="PGSC0003DMT400096751"/>
    <property type="gene ID" value="PGSC0003DMG400046322"/>
</dbReference>
<evidence type="ECO:0000313" key="2">
    <source>
        <dbReference type="Proteomes" id="UP000011115"/>
    </source>
</evidence>
<dbReference type="Proteomes" id="UP000011115">
    <property type="component" value="Unassembled WGS sequence"/>
</dbReference>
<dbReference type="AlphaFoldDB" id="M1DZ61"/>
<dbReference type="HOGENOM" id="CLU_864369_0_0_1"/>
<dbReference type="EnsemblPlants" id="PGSC0003DMT400096751">
    <property type="protein sequence ID" value="PGSC0003DMT400096751"/>
    <property type="gene ID" value="PGSC0003DMG400046322"/>
</dbReference>
<dbReference type="InParanoid" id="M1DZ61"/>
<dbReference type="PANTHER" id="PTHR32108">
    <property type="entry name" value="DNA-DIRECTED RNA POLYMERASE SUBUNIT ALPHA"/>
    <property type="match status" value="1"/>
</dbReference>
<dbReference type="eggNOG" id="ENOG502SEYB">
    <property type="taxonomic scope" value="Eukaryota"/>
</dbReference>
<reference evidence="2" key="1">
    <citation type="journal article" date="2011" name="Nature">
        <title>Genome sequence and analysis of the tuber crop potato.</title>
        <authorList>
            <consortium name="The Potato Genome Sequencing Consortium"/>
        </authorList>
    </citation>
    <scope>NUCLEOTIDE SEQUENCE [LARGE SCALE GENOMIC DNA]</scope>
    <source>
        <strain evidence="2">cv. DM1-3 516 R44</strain>
    </source>
</reference>
<evidence type="ECO:0000313" key="1">
    <source>
        <dbReference type="EnsemblPlants" id="PGSC0003DMT400096751"/>
    </source>
</evidence>
<protein>
    <submittedName>
        <fullName evidence="1">Gag-pro</fullName>
    </submittedName>
</protein>
<dbReference type="PaxDb" id="4113-PGSC0003DMT400096751"/>
<reference evidence="1" key="2">
    <citation type="submission" date="2015-06" db="UniProtKB">
        <authorList>
            <consortium name="EnsemblPlants"/>
        </authorList>
    </citation>
    <scope>IDENTIFICATION</scope>
    <source>
        <strain evidence="1">DM1-3 516 R44</strain>
    </source>
</reference>
<sequence length="322" mass="36494">MKQQSNHSYREFAYRWRKEVARIQHPMSEKEIVDVFVHVQELEYYDGIMLFVGEKFAEIVKVGETIEDGLNTRKIVRVAASPESSGLLKKKREDVSSISYKRKKIPRKSSSYQGYIHQVGPKPVDTSSKFYRPDQRCAYQSNCVGHDTADCIDLKHKIEDLIDQNVVSLQTVTPNVNSNPLPNHGGVTINMKESDDDLYVTNAIVLFAPNEPERAVALLNIRAVALLSIREKKEFLILTRENMKNKSVDQALSRTIPHLYQLFPVRGCVNDDSLKEGIWGLFGEIDAVIEEEAGTSGICDAEPEEQLQNWTSAPLLISRSSR</sequence>